<dbReference type="CDD" id="cd00609">
    <property type="entry name" value="AAT_like"/>
    <property type="match status" value="1"/>
</dbReference>
<evidence type="ECO:0000256" key="2">
    <source>
        <dbReference type="ARBA" id="ARBA00012224"/>
    </source>
</evidence>
<comment type="similarity">
    <text evidence="5">Belongs to the class-II pyridoxal-phosphate-dependent aminotransferase family. MalY/PatB cystathionine beta-lyase subfamily.</text>
</comment>
<dbReference type="InterPro" id="IPR051798">
    <property type="entry name" value="Class-II_PLP-Dep_Aminotrans"/>
</dbReference>
<dbReference type="Proteomes" id="UP000219612">
    <property type="component" value="Unassembled WGS sequence"/>
</dbReference>
<comment type="cofactor">
    <cofactor evidence="1">
        <name>pyridoxal 5'-phosphate</name>
        <dbReference type="ChEBI" id="CHEBI:597326"/>
    </cofactor>
</comment>
<organism evidence="7 8">
    <name type="scientific">Paractinoplanes atraurantiacus</name>
    <dbReference type="NCBI Taxonomy" id="1036182"/>
    <lineage>
        <taxon>Bacteria</taxon>
        <taxon>Bacillati</taxon>
        <taxon>Actinomycetota</taxon>
        <taxon>Actinomycetes</taxon>
        <taxon>Micromonosporales</taxon>
        <taxon>Micromonosporaceae</taxon>
        <taxon>Paractinoplanes</taxon>
    </lineage>
</organism>
<protein>
    <recommendedName>
        <fullName evidence="2">cysteine-S-conjugate beta-lyase</fullName>
        <ecNumber evidence="2">4.4.1.13</ecNumber>
    </recommendedName>
</protein>
<dbReference type="GO" id="GO:0030170">
    <property type="term" value="F:pyridoxal phosphate binding"/>
    <property type="evidence" value="ECO:0007669"/>
    <property type="project" value="InterPro"/>
</dbReference>
<gene>
    <name evidence="7" type="ORF">SAMN05421748_10216</name>
</gene>
<evidence type="ECO:0000256" key="5">
    <source>
        <dbReference type="ARBA" id="ARBA00037974"/>
    </source>
</evidence>
<dbReference type="PANTHER" id="PTHR43525:SF2">
    <property type="entry name" value="CYSTATHIONINE BETA-LYASE-RELATED"/>
    <property type="match status" value="1"/>
</dbReference>
<dbReference type="InterPro" id="IPR015424">
    <property type="entry name" value="PyrdxlP-dep_Trfase"/>
</dbReference>
<dbReference type="EC" id="4.4.1.13" evidence="2"/>
<keyword evidence="4 7" id="KW-0456">Lyase</keyword>
<dbReference type="Gene3D" id="3.40.640.10">
    <property type="entry name" value="Type I PLP-dependent aspartate aminotransferase-like (Major domain)"/>
    <property type="match status" value="1"/>
</dbReference>
<name>A0A285GI61_9ACTN</name>
<dbReference type="SUPFAM" id="SSF53383">
    <property type="entry name" value="PLP-dependent transferases"/>
    <property type="match status" value="1"/>
</dbReference>
<dbReference type="InterPro" id="IPR015421">
    <property type="entry name" value="PyrdxlP-dep_Trfase_major"/>
</dbReference>
<dbReference type="InterPro" id="IPR015422">
    <property type="entry name" value="PyrdxlP-dep_Trfase_small"/>
</dbReference>
<evidence type="ECO:0000313" key="8">
    <source>
        <dbReference type="Proteomes" id="UP000219612"/>
    </source>
</evidence>
<accession>A0A285GI61</accession>
<sequence>MSDELPVAPLAELRRRRSEKWRAFPGDVLPLFVAEMDYDLAPPVTAALTEAVSRGDLGYASSTPELGQALAAFAGRQWGWELDPAQVTAVTDVGIGVVETMRALARPGDAVVISPPVYSPFFDWVPEVGARILEVPLARGAAGYRLDLAALEAAFATHPAAYILCNPHNPVGRVHTADELTELVRLARLYRVPVISDEIHAPLVLPGATFTPILALPGAADIAVSVISASKAFNTAGLKCAAVVTAGPRMAQAVARFPTNPDDRVGHLGVLATIAAFTEGDAWLASLRATLAQRRTQLVDLLGSHLPTVTWTPPEATYLAWLDASALGRDDEPRDHFLSRARVALEPGTKFGATGAGHMRLNFATSPEILTEAVKRMATALP</sequence>
<dbReference type="Gene3D" id="3.90.1150.10">
    <property type="entry name" value="Aspartate Aminotransferase, domain 1"/>
    <property type="match status" value="1"/>
</dbReference>
<evidence type="ECO:0000256" key="3">
    <source>
        <dbReference type="ARBA" id="ARBA00022898"/>
    </source>
</evidence>
<reference evidence="8" key="1">
    <citation type="submission" date="2017-09" db="EMBL/GenBank/DDBJ databases">
        <authorList>
            <person name="Varghese N."/>
            <person name="Submissions S."/>
        </authorList>
    </citation>
    <scope>NUCLEOTIDE SEQUENCE [LARGE SCALE GENOMIC DNA]</scope>
    <source>
        <strain evidence="8">CGMCC 4.6857</strain>
    </source>
</reference>
<evidence type="ECO:0000313" key="7">
    <source>
        <dbReference type="EMBL" id="SNY23269.1"/>
    </source>
</evidence>
<dbReference type="OrthoDB" id="3224382at2"/>
<dbReference type="RefSeq" id="WP_097318807.1">
    <property type="nucleotide sequence ID" value="NZ_OBDY01000002.1"/>
</dbReference>
<dbReference type="PANTHER" id="PTHR43525">
    <property type="entry name" value="PROTEIN MALY"/>
    <property type="match status" value="1"/>
</dbReference>
<keyword evidence="3" id="KW-0663">Pyridoxal phosphate</keyword>
<dbReference type="GO" id="GO:0047804">
    <property type="term" value="F:cysteine-S-conjugate beta-lyase activity"/>
    <property type="evidence" value="ECO:0007669"/>
    <property type="project" value="UniProtKB-EC"/>
</dbReference>
<feature type="domain" description="Aminotransferase class I/classII large" evidence="6">
    <location>
        <begin position="28"/>
        <end position="376"/>
    </location>
</feature>
<evidence type="ECO:0000256" key="4">
    <source>
        <dbReference type="ARBA" id="ARBA00023239"/>
    </source>
</evidence>
<dbReference type="Pfam" id="PF00155">
    <property type="entry name" value="Aminotran_1_2"/>
    <property type="match status" value="1"/>
</dbReference>
<dbReference type="AlphaFoldDB" id="A0A285GI61"/>
<keyword evidence="8" id="KW-1185">Reference proteome</keyword>
<dbReference type="InterPro" id="IPR004839">
    <property type="entry name" value="Aminotransferase_I/II_large"/>
</dbReference>
<dbReference type="EMBL" id="OBDY01000002">
    <property type="protein sequence ID" value="SNY23269.1"/>
    <property type="molecule type" value="Genomic_DNA"/>
</dbReference>
<evidence type="ECO:0000259" key="6">
    <source>
        <dbReference type="Pfam" id="PF00155"/>
    </source>
</evidence>
<evidence type="ECO:0000256" key="1">
    <source>
        <dbReference type="ARBA" id="ARBA00001933"/>
    </source>
</evidence>
<proteinExistence type="inferred from homology"/>